<accession>A0A430BFT3</accession>
<evidence type="ECO:0000256" key="1">
    <source>
        <dbReference type="ARBA" id="ARBA00000085"/>
    </source>
</evidence>
<dbReference type="SUPFAM" id="SSF55874">
    <property type="entry name" value="ATPase domain of HSP90 chaperone/DNA topoisomerase II/histidine kinase"/>
    <property type="match status" value="1"/>
</dbReference>
<evidence type="ECO:0000256" key="2">
    <source>
        <dbReference type="ARBA" id="ARBA00012438"/>
    </source>
</evidence>
<dbReference type="GO" id="GO:0005524">
    <property type="term" value="F:ATP binding"/>
    <property type="evidence" value="ECO:0007669"/>
    <property type="project" value="UniProtKB-KW"/>
</dbReference>
<dbReference type="GO" id="GO:0004673">
    <property type="term" value="F:protein histidine kinase activity"/>
    <property type="evidence" value="ECO:0007669"/>
    <property type="project" value="UniProtKB-EC"/>
</dbReference>
<dbReference type="PRINTS" id="PR00344">
    <property type="entry name" value="BCTRLSENSOR"/>
</dbReference>
<protein>
    <recommendedName>
        <fullName evidence="2">histidine kinase</fullName>
        <ecNumber evidence="2">2.7.13.3</ecNumber>
    </recommendedName>
</protein>
<gene>
    <name evidence="4" type="ORF">DAH51_24100</name>
</gene>
<name>A0A430BFT3_SPHYA</name>
<evidence type="ECO:0000313" key="5">
    <source>
        <dbReference type="Proteomes" id="UP000287401"/>
    </source>
</evidence>
<dbReference type="InterPro" id="IPR036890">
    <property type="entry name" value="HATPase_C_sf"/>
</dbReference>
<keyword evidence="4" id="KW-0067">ATP-binding</keyword>
<dbReference type="Pfam" id="PF02518">
    <property type="entry name" value="HATPase_c"/>
    <property type="match status" value="1"/>
</dbReference>
<dbReference type="Proteomes" id="UP000287401">
    <property type="component" value="Unassembled WGS sequence"/>
</dbReference>
<dbReference type="PROSITE" id="PS50109">
    <property type="entry name" value="HIS_KIN"/>
    <property type="match status" value="1"/>
</dbReference>
<sequence>MPPRHLNSNSGGVAVDIIVAESVVAPNTSAVTPDLLMRGMAHDLRNMLAVISSGVVMLEREGNHPKREMIFEGMHRAIGNAAILAKSIVSITGDHGQAPEIVTLPSAMDALSLLFEKSLGRGVAVHRQMPADLWPIKVVRTYLEFALLNLLVNASDAMPNGGTVTVEASNAFRGRSDLPGGVGDFVRIVISDTGTGIPPETLARVFEPFFTTKDRARGTGLGLGQVRRFAEQHGGDVVIESAVDNGTRVILHLPRAFLHKG</sequence>
<dbReference type="PANTHER" id="PTHR43065">
    <property type="entry name" value="SENSOR HISTIDINE KINASE"/>
    <property type="match status" value="1"/>
</dbReference>
<dbReference type="SMART" id="SM00387">
    <property type="entry name" value="HATPase_c"/>
    <property type="match status" value="1"/>
</dbReference>
<dbReference type="EC" id="2.7.13.3" evidence="2"/>
<organism evidence="4 5">
    <name type="scientific">Sphingobium yanoikuyae</name>
    <name type="common">Sphingomonas yanoikuyae</name>
    <dbReference type="NCBI Taxonomy" id="13690"/>
    <lineage>
        <taxon>Bacteria</taxon>
        <taxon>Pseudomonadati</taxon>
        <taxon>Pseudomonadota</taxon>
        <taxon>Alphaproteobacteria</taxon>
        <taxon>Sphingomonadales</taxon>
        <taxon>Sphingomonadaceae</taxon>
        <taxon>Sphingobium</taxon>
    </lineage>
</organism>
<reference evidence="4 5" key="1">
    <citation type="submission" date="2018-07" db="EMBL/GenBank/DDBJ databases">
        <title>Genomic and Epidemiologic Investigation of an Indolent Hospital Outbreak.</title>
        <authorList>
            <person name="Johnson R.C."/>
            <person name="Deming C."/>
            <person name="Conlan S."/>
            <person name="Zellmer C.J."/>
            <person name="Michelin A.V."/>
            <person name="Lee-Lin S."/>
            <person name="Thomas P.J."/>
            <person name="Park M."/>
            <person name="Weingarten R.A."/>
            <person name="Less J."/>
            <person name="Dekker J.P."/>
            <person name="Frank K.M."/>
            <person name="Musser K.A."/>
            <person name="Mcquiston J.R."/>
            <person name="Henderson D.K."/>
            <person name="Lau A.F."/>
            <person name="Palmore T.N."/>
            <person name="Segre J.A."/>
        </authorList>
    </citation>
    <scope>NUCLEOTIDE SEQUENCE [LARGE SCALE GENOMIC DNA]</scope>
    <source>
        <strain evidence="4 5">SK-NIH.Env6_1116</strain>
    </source>
</reference>
<feature type="domain" description="Histidine kinase" evidence="3">
    <location>
        <begin position="39"/>
        <end position="257"/>
    </location>
</feature>
<dbReference type="EMBL" id="QRAL01000046">
    <property type="protein sequence ID" value="RSU48388.1"/>
    <property type="molecule type" value="Genomic_DNA"/>
</dbReference>
<keyword evidence="4" id="KW-0547">Nucleotide-binding</keyword>
<proteinExistence type="predicted"/>
<dbReference type="InterPro" id="IPR003594">
    <property type="entry name" value="HATPase_dom"/>
</dbReference>
<dbReference type="PANTHER" id="PTHR43065:SF42">
    <property type="entry name" value="TWO-COMPONENT SENSOR PPRA"/>
    <property type="match status" value="1"/>
</dbReference>
<dbReference type="Gene3D" id="3.30.565.10">
    <property type="entry name" value="Histidine kinase-like ATPase, C-terminal domain"/>
    <property type="match status" value="1"/>
</dbReference>
<evidence type="ECO:0000313" key="4">
    <source>
        <dbReference type="EMBL" id="RSU48388.1"/>
    </source>
</evidence>
<dbReference type="InterPro" id="IPR004358">
    <property type="entry name" value="Sig_transdc_His_kin-like_C"/>
</dbReference>
<dbReference type="InterPro" id="IPR005467">
    <property type="entry name" value="His_kinase_dom"/>
</dbReference>
<comment type="catalytic activity">
    <reaction evidence="1">
        <text>ATP + protein L-histidine = ADP + protein N-phospho-L-histidine.</text>
        <dbReference type="EC" id="2.7.13.3"/>
    </reaction>
</comment>
<comment type="caution">
    <text evidence="4">The sequence shown here is derived from an EMBL/GenBank/DDBJ whole genome shotgun (WGS) entry which is preliminary data.</text>
</comment>
<evidence type="ECO:0000259" key="3">
    <source>
        <dbReference type="PROSITE" id="PS50109"/>
    </source>
</evidence>
<dbReference type="AlphaFoldDB" id="A0A430BFT3"/>